<evidence type="ECO:0000313" key="3">
    <source>
        <dbReference type="Proteomes" id="UP001189429"/>
    </source>
</evidence>
<feature type="domain" description="MGS-like" evidence="1">
    <location>
        <begin position="30"/>
        <end position="107"/>
    </location>
</feature>
<evidence type="ECO:0000313" key="2">
    <source>
        <dbReference type="EMBL" id="CAK0818136.1"/>
    </source>
</evidence>
<dbReference type="PROSITE" id="PS51855">
    <property type="entry name" value="MGS"/>
    <property type="match status" value="1"/>
</dbReference>
<dbReference type="PANTHER" id="PTHR11692:SF0">
    <property type="entry name" value="BIFUNCTIONAL PURINE BIOSYNTHESIS PROTEIN ATIC"/>
    <property type="match status" value="1"/>
</dbReference>
<dbReference type="SUPFAM" id="SSF52335">
    <property type="entry name" value="Methylglyoxal synthase-like"/>
    <property type="match status" value="1"/>
</dbReference>
<dbReference type="InterPro" id="IPR002695">
    <property type="entry name" value="PurH-like"/>
</dbReference>
<dbReference type="InterPro" id="IPR011607">
    <property type="entry name" value="MGS-like_dom"/>
</dbReference>
<feature type="non-terminal residue" evidence="2">
    <location>
        <position position="1"/>
    </location>
</feature>
<reference evidence="2" key="1">
    <citation type="submission" date="2023-10" db="EMBL/GenBank/DDBJ databases">
        <authorList>
            <person name="Chen Y."/>
            <person name="Shah S."/>
            <person name="Dougan E. K."/>
            <person name="Thang M."/>
            <person name="Chan C."/>
        </authorList>
    </citation>
    <scope>NUCLEOTIDE SEQUENCE [LARGE SCALE GENOMIC DNA]</scope>
</reference>
<sequence>SRSGSEKLKILPDRCIQCAMGGPTLSAVSVEVKDLVEVKTALISVFDKTGLEELGKFLASRGVHVLSTGGTAAKLREFGCTVQDVADYTGSPEILDGRVKTLHPKAG</sequence>
<organism evidence="2 3">
    <name type="scientific">Prorocentrum cordatum</name>
    <dbReference type="NCBI Taxonomy" id="2364126"/>
    <lineage>
        <taxon>Eukaryota</taxon>
        <taxon>Sar</taxon>
        <taxon>Alveolata</taxon>
        <taxon>Dinophyceae</taxon>
        <taxon>Prorocentrales</taxon>
        <taxon>Prorocentraceae</taxon>
        <taxon>Prorocentrum</taxon>
    </lineage>
</organism>
<protein>
    <recommendedName>
        <fullName evidence="1">MGS-like domain-containing protein</fullName>
    </recommendedName>
</protein>
<dbReference type="Pfam" id="PF02142">
    <property type="entry name" value="MGS"/>
    <property type="match status" value="1"/>
</dbReference>
<accession>A0ABN9RH67</accession>
<dbReference type="EMBL" id="CAUYUJ010006660">
    <property type="protein sequence ID" value="CAK0818136.1"/>
    <property type="molecule type" value="Genomic_DNA"/>
</dbReference>
<comment type="caution">
    <text evidence="2">The sequence shown here is derived from an EMBL/GenBank/DDBJ whole genome shotgun (WGS) entry which is preliminary data.</text>
</comment>
<evidence type="ECO:0000259" key="1">
    <source>
        <dbReference type="PROSITE" id="PS51855"/>
    </source>
</evidence>
<keyword evidence="3" id="KW-1185">Reference proteome</keyword>
<dbReference type="InterPro" id="IPR036914">
    <property type="entry name" value="MGS-like_dom_sf"/>
</dbReference>
<name>A0ABN9RH67_9DINO</name>
<dbReference type="SMART" id="SM00851">
    <property type="entry name" value="MGS"/>
    <property type="match status" value="1"/>
</dbReference>
<proteinExistence type="predicted"/>
<dbReference type="PANTHER" id="PTHR11692">
    <property type="entry name" value="BIFUNCTIONAL PURINE BIOSYNTHESIS PROTEIN PURH"/>
    <property type="match status" value="1"/>
</dbReference>
<gene>
    <name evidence="2" type="ORF">PCOR1329_LOCUS20503</name>
</gene>
<dbReference type="Gene3D" id="3.40.50.1380">
    <property type="entry name" value="Methylglyoxal synthase-like domain"/>
    <property type="match status" value="1"/>
</dbReference>
<dbReference type="Proteomes" id="UP001189429">
    <property type="component" value="Unassembled WGS sequence"/>
</dbReference>